<dbReference type="SUPFAM" id="SSF57567">
    <property type="entry name" value="Serine protease inhibitors"/>
    <property type="match status" value="1"/>
</dbReference>
<dbReference type="Proteomes" id="UP000038040">
    <property type="component" value="Unplaced"/>
</dbReference>
<dbReference type="InterPro" id="IPR036084">
    <property type="entry name" value="Ser_inhib-like_sf"/>
</dbReference>
<keyword evidence="4" id="KW-1185">Reference proteome</keyword>
<dbReference type="EMBL" id="UYYG01000051">
    <property type="protein sequence ID" value="VDN52255.1"/>
    <property type="molecule type" value="Genomic_DNA"/>
</dbReference>
<reference evidence="5" key="1">
    <citation type="submission" date="2017-02" db="UniProtKB">
        <authorList>
            <consortium name="WormBaseParasite"/>
        </authorList>
    </citation>
    <scope>IDENTIFICATION</scope>
</reference>
<evidence type="ECO:0000256" key="1">
    <source>
        <dbReference type="ARBA" id="ARBA00022900"/>
    </source>
</evidence>
<dbReference type="GO" id="GO:0004867">
    <property type="term" value="F:serine-type endopeptidase inhibitor activity"/>
    <property type="evidence" value="ECO:0007669"/>
    <property type="project" value="UniProtKB-KW"/>
</dbReference>
<dbReference type="Gene3D" id="2.10.25.10">
    <property type="entry name" value="Laminin"/>
    <property type="match status" value="1"/>
</dbReference>
<evidence type="ECO:0000313" key="4">
    <source>
        <dbReference type="Proteomes" id="UP000274756"/>
    </source>
</evidence>
<evidence type="ECO:0000313" key="2">
    <source>
        <dbReference type="EMBL" id="VDN52255.1"/>
    </source>
</evidence>
<keyword evidence="1" id="KW-0646">Protease inhibitor</keyword>
<evidence type="ECO:0000313" key="5">
    <source>
        <dbReference type="WBParaSite" id="DME_0000815201-mRNA-1"/>
    </source>
</evidence>
<evidence type="ECO:0000313" key="3">
    <source>
        <dbReference type="Proteomes" id="UP000038040"/>
    </source>
</evidence>
<protein>
    <submittedName>
        <fullName evidence="5">EB domain-containing protein</fullName>
    </submittedName>
</protein>
<reference evidence="2 4" key="2">
    <citation type="submission" date="2018-11" db="EMBL/GenBank/DDBJ databases">
        <authorList>
            <consortium name="Pathogen Informatics"/>
        </authorList>
    </citation>
    <scope>NUCLEOTIDE SEQUENCE [LARGE SCALE GENOMIC DNA]</scope>
</reference>
<name>A0A0N4UKB7_DRAME</name>
<dbReference type="AlphaFoldDB" id="A0A0N4UKB7"/>
<dbReference type="WBParaSite" id="DME_0000815201-mRNA-1">
    <property type="protein sequence ID" value="DME_0000815201-mRNA-1"/>
    <property type="gene ID" value="DME_0000815201"/>
</dbReference>
<organism evidence="3 5">
    <name type="scientific">Dracunculus medinensis</name>
    <name type="common">Guinea worm</name>
    <dbReference type="NCBI Taxonomy" id="318479"/>
    <lineage>
        <taxon>Eukaryota</taxon>
        <taxon>Metazoa</taxon>
        <taxon>Ecdysozoa</taxon>
        <taxon>Nematoda</taxon>
        <taxon>Chromadorea</taxon>
        <taxon>Rhabditida</taxon>
        <taxon>Spirurina</taxon>
        <taxon>Dracunculoidea</taxon>
        <taxon>Dracunculidae</taxon>
        <taxon>Dracunculus</taxon>
    </lineage>
</organism>
<gene>
    <name evidence="2" type="ORF">DME_LOCUS2228</name>
</gene>
<accession>A0A0N4UKB7</accession>
<sequence length="132" mass="15219">MRFIWHEQLVAFANLTQCEIIPCQFRCVCRDGYIFNENNNSCVQAISASDSAFEPSNKNFANGTSSNNECGKNMEYDEISTFCHLPFIKIIYNFVKTDGCKPICICKKGYIKNEEQLCILIHTHPLLRMNYD</sequence>
<keyword evidence="1" id="KW-0722">Serine protease inhibitor</keyword>
<dbReference type="Proteomes" id="UP000274756">
    <property type="component" value="Unassembled WGS sequence"/>
</dbReference>
<proteinExistence type="predicted"/>
<dbReference type="OrthoDB" id="6236007at2759"/>